<dbReference type="Pfam" id="PF01132">
    <property type="entry name" value="EFP"/>
    <property type="match status" value="1"/>
</dbReference>
<dbReference type="Proteomes" id="UP001473424">
    <property type="component" value="Chromosome"/>
</dbReference>
<evidence type="ECO:0000256" key="3">
    <source>
        <dbReference type="ARBA" id="ARBA00009479"/>
    </source>
</evidence>
<comment type="pathway">
    <text evidence="2 8">Protein biosynthesis; polypeptide chain elongation.</text>
</comment>
<dbReference type="InterPro" id="IPR012340">
    <property type="entry name" value="NA-bd_OB-fold"/>
</dbReference>
<proteinExistence type="inferred from homology"/>
<dbReference type="SMART" id="SM00841">
    <property type="entry name" value="Elong-fact-P_C"/>
    <property type="match status" value="1"/>
</dbReference>
<dbReference type="HAMAP" id="MF_00141">
    <property type="entry name" value="EF_P"/>
    <property type="match status" value="1"/>
</dbReference>
<dbReference type="InterPro" id="IPR015365">
    <property type="entry name" value="Elong-fact-P_C"/>
</dbReference>
<dbReference type="PIRSF" id="PIRSF005901">
    <property type="entry name" value="EF-P"/>
    <property type="match status" value="1"/>
</dbReference>
<name>A0ABM8JPI6_9MOLU</name>
<dbReference type="InterPro" id="IPR014722">
    <property type="entry name" value="Rib_uL2_dom2"/>
</dbReference>
<dbReference type="NCBIfam" id="TIGR00038">
    <property type="entry name" value="efp"/>
    <property type="match status" value="1"/>
</dbReference>
<evidence type="ECO:0000256" key="9">
    <source>
        <dbReference type="NCBIfam" id="TIGR00038"/>
    </source>
</evidence>
<dbReference type="Gene3D" id="2.30.30.30">
    <property type="match status" value="1"/>
</dbReference>
<dbReference type="PANTHER" id="PTHR30053:SF12">
    <property type="entry name" value="ELONGATION FACTOR P (EF-P) FAMILY PROTEIN"/>
    <property type="match status" value="1"/>
</dbReference>
<keyword evidence="14" id="KW-1185">Reference proteome</keyword>
<comment type="similarity">
    <text evidence="3 8 10">Belongs to the elongation factor P family.</text>
</comment>
<dbReference type="Pfam" id="PF09285">
    <property type="entry name" value="Elong-fact-P_C"/>
    <property type="match status" value="1"/>
</dbReference>
<comment type="subcellular location">
    <subcellularLocation>
        <location evidence="1 8">Cytoplasm</location>
    </subcellularLocation>
</comment>
<accession>A0ABM8JPI6</accession>
<dbReference type="InterPro" id="IPR011768">
    <property type="entry name" value="Transl_elongation_fac_P"/>
</dbReference>
<dbReference type="GO" id="GO:0003746">
    <property type="term" value="F:translation elongation factor activity"/>
    <property type="evidence" value="ECO:0007669"/>
    <property type="project" value="UniProtKB-KW"/>
</dbReference>
<dbReference type="RefSeq" id="WP_353307144.1">
    <property type="nucleotide sequence ID" value="NZ_AP028955.1"/>
</dbReference>
<evidence type="ECO:0000256" key="4">
    <source>
        <dbReference type="ARBA" id="ARBA00022490"/>
    </source>
</evidence>
<dbReference type="InterPro" id="IPR008991">
    <property type="entry name" value="Translation_prot_SH3-like_sf"/>
</dbReference>
<evidence type="ECO:0000259" key="12">
    <source>
        <dbReference type="SMART" id="SM01185"/>
    </source>
</evidence>
<evidence type="ECO:0000256" key="2">
    <source>
        <dbReference type="ARBA" id="ARBA00004815"/>
    </source>
</evidence>
<dbReference type="InterPro" id="IPR020599">
    <property type="entry name" value="Transl_elong_fac_P/YeiP"/>
</dbReference>
<feature type="domain" description="Elongation factor P C-terminal" evidence="11">
    <location>
        <begin position="131"/>
        <end position="186"/>
    </location>
</feature>
<evidence type="ECO:0000313" key="13">
    <source>
        <dbReference type="EMBL" id="BET37730.1"/>
    </source>
</evidence>
<sequence length="187" mass="20761">MINVNDFKPGITFLYNKTDILIVIESAHSKSGRGQAHVKVKTKNLRTQAIISITFTGGDTVYPTIIDKRPAIYSYDDGMYSVFMDNEDYNEIRIDQSRLSWEKKFLVPGNEVSLRVYKNLEILGIDLSPSVVLAVVDVPPGVKGNSVSNTTKTAILETGLQLQVPMFINSGDKIVVSTDKGKYKTRA</sequence>
<dbReference type="Pfam" id="PF08207">
    <property type="entry name" value="EFP_N"/>
    <property type="match status" value="1"/>
</dbReference>
<dbReference type="Gene3D" id="2.40.50.140">
    <property type="entry name" value="Nucleic acid-binding proteins"/>
    <property type="match status" value="2"/>
</dbReference>
<dbReference type="InterPro" id="IPR013185">
    <property type="entry name" value="Transl_elong_KOW-like"/>
</dbReference>
<evidence type="ECO:0000313" key="14">
    <source>
        <dbReference type="Proteomes" id="UP001473424"/>
    </source>
</evidence>
<keyword evidence="4 8" id="KW-0963">Cytoplasm</keyword>
<evidence type="ECO:0000256" key="8">
    <source>
        <dbReference type="HAMAP-Rule" id="MF_00141"/>
    </source>
</evidence>
<feature type="domain" description="Translation elongation factor P/YeiP central" evidence="12">
    <location>
        <begin position="68"/>
        <end position="122"/>
    </location>
</feature>
<reference evidence="14" key="1">
    <citation type="journal article" date="2024" name="FEMS Microbiol. Lett.">
        <title>Genomic insights into Spiroplasma endosymbionts that induce male-killing and protective phenotypes in the pea aphid.</title>
        <authorList>
            <person name="Arai H."/>
            <person name="Legeai F."/>
            <person name="Kageyama D."/>
            <person name="Sugio A."/>
            <person name="Simon J.C."/>
        </authorList>
    </citation>
    <scope>NUCLEOTIDE SEQUENCE [LARGE SCALE GENOMIC DNA]</scope>
    <source>
        <strain evidence="14">sAp269</strain>
    </source>
</reference>
<evidence type="ECO:0000256" key="6">
    <source>
        <dbReference type="ARBA" id="ARBA00022917"/>
    </source>
</evidence>
<dbReference type="InterPro" id="IPR001059">
    <property type="entry name" value="Transl_elong_P/YeiP_cen"/>
</dbReference>
<keyword evidence="6 8" id="KW-0648">Protein biosynthesis</keyword>
<dbReference type="SMART" id="SM01185">
    <property type="entry name" value="EFP"/>
    <property type="match status" value="1"/>
</dbReference>
<dbReference type="CDD" id="cd05794">
    <property type="entry name" value="S1_EF-P_repeat_2"/>
    <property type="match status" value="1"/>
</dbReference>
<protein>
    <recommendedName>
        <fullName evidence="8 9">Elongation factor P</fullName>
        <shortName evidence="8">EF-P</shortName>
    </recommendedName>
</protein>
<dbReference type="PANTHER" id="PTHR30053">
    <property type="entry name" value="ELONGATION FACTOR P"/>
    <property type="match status" value="1"/>
</dbReference>
<dbReference type="InterPro" id="IPR013852">
    <property type="entry name" value="Transl_elong_P/YeiP_CS"/>
</dbReference>
<evidence type="ECO:0000256" key="1">
    <source>
        <dbReference type="ARBA" id="ARBA00004496"/>
    </source>
</evidence>
<evidence type="ECO:0000256" key="7">
    <source>
        <dbReference type="ARBA" id="ARBA00025469"/>
    </source>
</evidence>
<keyword evidence="5 8" id="KW-0251">Elongation factor</keyword>
<dbReference type="PROSITE" id="PS01275">
    <property type="entry name" value="EFP"/>
    <property type="match status" value="1"/>
</dbReference>
<comment type="function">
    <text evidence="7 8">Involved in peptide bond synthesis. Stimulates efficient translation and peptide-bond synthesis on native or reconstituted 70S ribosomes in vitro. Probably functions indirectly by altering the affinity of the ribosome for aminoacyl-tRNA, thus increasing their reactivity as acceptors for peptidyl transferase.</text>
</comment>
<organism evidence="13 14">
    <name type="scientific">Spiroplasma ixodetis</name>
    <dbReference type="NCBI Taxonomy" id="2141"/>
    <lineage>
        <taxon>Bacteria</taxon>
        <taxon>Bacillati</taxon>
        <taxon>Mycoplasmatota</taxon>
        <taxon>Mollicutes</taxon>
        <taxon>Entomoplasmatales</taxon>
        <taxon>Spiroplasmataceae</taxon>
        <taxon>Spiroplasma</taxon>
    </lineage>
</organism>
<dbReference type="SUPFAM" id="SSF50249">
    <property type="entry name" value="Nucleic acid-binding proteins"/>
    <property type="match status" value="2"/>
</dbReference>
<evidence type="ECO:0000256" key="10">
    <source>
        <dbReference type="RuleBase" id="RU004389"/>
    </source>
</evidence>
<dbReference type="SUPFAM" id="SSF50104">
    <property type="entry name" value="Translation proteins SH3-like domain"/>
    <property type="match status" value="1"/>
</dbReference>
<gene>
    <name evidence="8 13" type="primary">efp</name>
    <name evidence="13" type="ORF">SAP269_03190</name>
</gene>
<dbReference type="NCBIfam" id="NF001810">
    <property type="entry name" value="PRK00529.1"/>
    <property type="match status" value="1"/>
</dbReference>
<evidence type="ECO:0000259" key="11">
    <source>
        <dbReference type="SMART" id="SM00841"/>
    </source>
</evidence>
<dbReference type="EMBL" id="AP028955">
    <property type="protein sequence ID" value="BET37730.1"/>
    <property type="molecule type" value="Genomic_DNA"/>
</dbReference>
<evidence type="ECO:0000256" key="5">
    <source>
        <dbReference type="ARBA" id="ARBA00022768"/>
    </source>
</evidence>